<feature type="domain" description="Cadherin" evidence="17">
    <location>
        <begin position="2121"/>
        <end position="2221"/>
    </location>
</feature>
<dbReference type="GO" id="GO:0005911">
    <property type="term" value="C:cell-cell junction"/>
    <property type="evidence" value="ECO:0007669"/>
    <property type="project" value="TreeGrafter"/>
</dbReference>
<feature type="domain" description="Cadherin" evidence="17">
    <location>
        <begin position="1806"/>
        <end position="1914"/>
    </location>
</feature>
<dbReference type="PROSITE" id="PS00232">
    <property type="entry name" value="CADHERIN_1"/>
    <property type="match status" value="10"/>
</dbReference>
<dbReference type="PANTHER" id="PTHR24025">
    <property type="entry name" value="DESMOGLEIN FAMILY MEMBER"/>
    <property type="match status" value="1"/>
</dbReference>
<feature type="domain" description="Cadherin" evidence="17">
    <location>
        <begin position="780"/>
        <end position="879"/>
    </location>
</feature>
<evidence type="ECO:0000313" key="21">
    <source>
        <dbReference type="RefSeq" id="XP_055881296.1"/>
    </source>
</evidence>
<evidence type="ECO:0000256" key="7">
    <source>
        <dbReference type="ARBA" id="ARBA00022837"/>
    </source>
</evidence>
<keyword evidence="5 16" id="KW-0732">Signal</keyword>
<protein>
    <submittedName>
        <fullName evidence="19 20">Protocadherin Fat 4-like</fullName>
    </submittedName>
</protein>
<dbReference type="GeneID" id="106079921"/>
<dbReference type="FunFam" id="2.60.40.60:FF:000276">
    <property type="entry name" value="FAT atypical cadherin 2"/>
    <property type="match status" value="1"/>
</dbReference>
<feature type="domain" description="Cadherin" evidence="17">
    <location>
        <begin position="2435"/>
        <end position="2539"/>
    </location>
</feature>
<feature type="domain" description="Cadherin" evidence="17">
    <location>
        <begin position="2753"/>
        <end position="2856"/>
    </location>
</feature>
<dbReference type="InterPro" id="IPR050971">
    <property type="entry name" value="Cadherin-domain_protein"/>
</dbReference>
<feature type="domain" description="Cadherin" evidence="17">
    <location>
        <begin position="368"/>
        <end position="470"/>
    </location>
</feature>
<feature type="domain" description="Cadherin" evidence="17">
    <location>
        <begin position="3179"/>
        <end position="3290"/>
    </location>
</feature>
<feature type="region of interest" description="Disordered" evidence="14">
    <location>
        <begin position="3501"/>
        <end position="3547"/>
    </location>
</feature>
<feature type="compositionally biased region" description="Low complexity" evidence="14">
    <location>
        <begin position="3506"/>
        <end position="3526"/>
    </location>
</feature>
<dbReference type="OrthoDB" id="6252479at2759"/>
<dbReference type="RefSeq" id="XP_055881295.1">
    <property type="nucleotide sequence ID" value="XM_056025320.1"/>
</dbReference>
<feature type="domain" description="Cadherin" evidence="17">
    <location>
        <begin position="1603"/>
        <end position="1704"/>
    </location>
</feature>
<keyword evidence="12" id="KW-0325">Glycoprotein</keyword>
<evidence type="ECO:0000313" key="18">
    <source>
        <dbReference type="Proteomes" id="UP001165740"/>
    </source>
</evidence>
<evidence type="ECO:0000256" key="14">
    <source>
        <dbReference type="SAM" id="MobiDB-lite"/>
    </source>
</evidence>
<gene>
    <name evidence="19 20 21" type="primary">LOC106079921</name>
</gene>
<feature type="domain" description="Cadherin" evidence="17">
    <location>
        <begin position="37"/>
        <end position="135"/>
    </location>
</feature>
<keyword evidence="10 15" id="KW-0472">Membrane</keyword>
<feature type="domain" description="Cadherin" evidence="17">
    <location>
        <begin position="1085"/>
        <end position="1186"/>
    </location>
</feature>
<dbReference type="RefSeq" id="XP_055881294.1">
    <property type="nucleotide sequence ID" value="XM_056025319.1"/>
</dbReference>
<feature type="domain" description="Cadherin" evidence="17">
    <location>
        <begin position="1293"/>
        <end position="1399"/>
    </location>
</feature>
<feature type="domain" description="Cadherin" evidence="17">
    <location>
        <begin position="1914"/>
        <end position="2018"/>
    </location>
</feature>
<keyword evidence="7 13" id="KW-0106">Calcium</keyword>
<evidence type="ECO:0000313" key="20">
    <source>
        <dbReference type="RefSeq" id="XP_055881295.1"/>
    </source>
</evidence>
<evidence type="ECO:0000256" key="16">
    <source>
        <dbReference type="SAM" id="SignalP"/>
    </source>
</evidence>
<feature type="signal peptide" evidence="16">
    <location>
        <begin position="1"/>
        <end position="30"/>
    </location>
</feature>
<feature type="chain" id="PRO_5044702745" evidence="16">
    <location>
        <begin position="31"/>
        <end position="3572"/>
    </location>
</feature>
<evidence type="ECO:0000256" key="1">
    <source>
        <dbReference type="ARBA" id="ARBA00004135"/>
    </source>
</evidence>
<dbReference type="SMART" id="SM00736">
    <property type="entry name" value="CADG"/>
    <property type="match status" value="1"/>
</dbReference>
<feature type="domain" description="Cadherin" evidence="17">
    <location>
        <begin position="880"/>
        <end position="985"/>
    </location>
</feature>
<dbReference type="FunFam" id="2.60.40.60:FF:000015">
    <property type="entry name" value="FAT atypical cadherin 1"/>
    <property type="match status" value="1"/>
</dbReference>
<keyword evidence="18" id="KW-1185">Reference proteome</keyword>
<keyword evidence="9 15" id="KW-1133">Transmembrane helix</keyword>
<dbReference type="InterPro" id="IPR015919">
    <property type="entry name" value="Cadherin-like_sf"/>
</dbReference>
<feature type="domain" description="Cadherin" evidence="17">
    <location>
        <begin position="2648"/>
        <end position="2752"/>
    </location>
</feature>
<keyword evidence="11" id="KW-1015">Disulfide bond</keyword>
<feature type="domain" description="Cadherin" evidence="17">
    <location>
        <begin position="1412"/>
        <end position="1498"/>
    </location>
</feature>
<feature type="domain" description="Cadherin" evidence="17">
    <location>
        <begin position="243"/>
        <end position="355"/>
    </location>
</feature>
<feature type="domain" description="Cadherin" evidence="17">
    <location>
        <begin position="2326"/>
        <end position="2434"/>
    </location>
</feature>
<feature type="domain" description="Cadherin" evidence="17">
    <location>
        <begin position="472"/>
        <end position="583"/>
    </location>
</feature>
<evidence type="ECO:0000256" key="12">
    <source>
        <dbReference type="ARBA" id="ARBA00023180"/>
    </source>
</evidence>
<feature type="domain" description="Cadherin" evidence="17">
    <location>
        <begin position="986"/>
        <end position="1084"/>
    </location>
</feature>
<keyword evidence="6" id="KW-0677">Repeat</keyword>
<dbReference type="FunFam" id="2.60.40.60:FF:000092">
    <property type="entry name" value="Protocadherin 8"/>
    <property type="match status" value="1"/>
</dbReference>
<dbReference type="FunFam" id="2.60.40.60:FF:000020">
    <property type="entry name" value="Dachsous cadherin-related 1b"/>
    <property type="match status" value="8"/>
</dbReference>
<evidence type="ECO:0000256" key="2">
    <source>
        <dbReference type="ARBA" id="ARBA00004167"/>
    </source>
</evidence>
<feature type="domain" description="Cadherin" evidence="17">
    <location>
        <begin position="2540"/>
        <end position="2647"/>
    </location>
</feature>
<dbReference type="GO" id="GO:0005509">
    <property type="term" value="F:calcium ion binding"/>
    <property type="evidence" value="ECO:0007669"/>
    <property type="project" value="UniProtKB-UniRule"/>
</dbReference>
<name>A0A9W3A247_BIOGL</name>
<evidence type="ECO:0000256" key="8">
    <source>
        <dbReference type="ARBA" id="ARBA00022889"/>
    </source>
</evidence>
<evidence type="ECO:0000256" key="9">
    <source>
        <dbReference type="ARBA" id="ARBA00022989"/>
    </source>
</evidence>
<dbReference type="InterPro" id="IPR002126">
    <property type="entry name" value="Cadherin-like_dom"/>
</dbReference>
<feature type="domain" description="Cadherin" evidence="17">
    <location>
        <begin position="1705"/>
        <end position="1805"/>
    </location>
</feature>
<evidence type="ECO:0000256" key="6">
    <source>
        <dbReference type="ARBA" id="ARBA00022737"/>
    </source>
</evidence>
<dbReference type="FunFam" id="2.60.40.60:FF:000032">
    <property type="entry name" value="FAT atypical cadherin 1"/>
    <property type="match status" value="1"/>
</dbReference>
<feature type="domain" description="Cadherin" evidence="17">
    <location>
        <begin position="2222"/>
        <end position="2325"/>
    </location>
</feature>
<feature type="transmembrane region" description="Helical" evidence="15">
    <location>
        <begin position="3421"/>
        <end position="3442"/>
    </location>
</feature>
<reference evidence="19 20" key="1">
    <citation type="submission" date="2025-04" db="UniProtKB">
        <authorList>
            <consortium name="RefSeq"/>
        </authorList>
    </citation>
    <scope>IDENTIFICATION</scope>
</reference>
<dbReference type="InterPro" id="IPR006644">
    <property type="entry name" value="Cadg"/>
</dbReference>
<evidence type="ECO:0000256" key="10">
    <source>
        <dbReference type="ARBA" id="ARBA00023136"/>
    </source>
</evidence>
<dbReference type="CDD" id="cd11304">
    <property type="entry name" value="Cadherin_repeat"/>
    <property type="match status" value="30"/>
</dbReference>
<dbReference type="PROSITE" id="PS50268">
    <property type="entry name" value="CADHERIN_2"/>
    <property type="match status" value="31"/>
</dbReference>
<dbReference type="Pfam" id="PF00028">
    <property type="entry name" value="Cadherin"/>
    <property type="match status" value="26"/>
</dbReference>
<evidence type="ECO:0000256" key="3">
    <source>
        <dbReference type="ARBA" id="ARBA00022536"/>
    </source>
</evidence>
<evidence type="ECO:0000256" key="13">
    <source>
        <dbReference type="PROSITE-ProRule" id="PRU00043"/>
    </source>
</evidence>
<feature type="domain" description="Cadherin" evidence="17">
    <location>
        <begin position="2856"/>
        <end position="2959"/>
    </location>
</feature>
<evidence type="ECO:0000256" key="15">
    <source>
        <dbReference type="SAM" id="Phobius"/>
    </source>
</evidence>
<evidence type="ECO:0000259" key="17">
    <source>
        <dbReference type="PROSITE" id="PS50268"/>
    </source>
</evidence>
<dbReference type="PRINTS" id="PR00205">
    <property type="entry name" value="CADHERIN"/>
</dbReference>
<dbReference type="SMART" id="SM00112">
    <property type="entry name" value="CA"/>
    <property type="match status" value="31"/>
</dbReference>
<keyword evidence="4 15" id="KW-0812">Transmembrane</keyword>
<organism evidence="18 20">
    <name type="scientific">Biomphalaria glabrata</name>
    <name type="common">Bloodfluke planorb</name>
    <name type="synonym">Freshwater snail</name>
    <dbReference type="NCBI Taxonomy" id="6526"/>
    <lineage>
        <taxon>Eukaryota</taxon>
        <taxon>Metazoa</taxon>
        <taxon>Spiralia</taxon>
        <taxon>Lophotrochozoa</taxon>
        <taxon>Mollusca</taxon>
        <taxon>Gastropoda</taxon>
        <taxon>Heterobranchia</taxon>
        <taxon>Euthyneura</taxon>
        <taxon>Panpulmonata</taxon>
        <taxon>Hygrophila</taxon>
        <taxon>Lymnaeoidea</taxon>
        <taxon>Planorbidae</taxon>
        <taxon>Biomphalaria</taxon>
    </lineage>
</organism>
<keyword evidence="8" id="KW-0130">Cell adhesion</keyword>
<proteinExistence type="predicted"/>
<dbReference type="GO" id="GO:0042383">
    <property type="term" value="C:sarcolemma"/>
    <property type="evidence" value="ECO:0007669"/>
    <property type="project" value="UniProtKB-SubCell"/>
</dbReference>
<dbReference type="OMA" id="WSYESDA"/>
<evidence type="ECO:0000256" key="4">
    <source>
        <dbReference type="ARBA" id="ARBA00022692"/>
    </source>
</evidence>
<keyword evidence="3" id="KW-0245">EGF-like domain</keyword>
<dbReference type="GO" id="GO:0007156">
    <property type="term" value="P:homophilic cell adhesion via plasma membrane adhesion molecules"/>
    <property type="evidence" value="ECO:0007669"/>
    <property type="project" value="InterPro"/>
</dbReference>
<dbReference type="Proteomes" id="UP001165740">
    <property type="component" value="Chromosome 4"/>
</dbReference>
<dbReference type="InterPro" id="IPR020894">
    <property type="entry name" value="Cadherin_CS"/>
</dbReference>
<feature type="domain" description="Cadherin" evidence="17">
    <location>
        <begin position="1498"/>
        <end position="1602"/>
    </location>
</feature>
<feature type="domain" description="Cadherin" evidence="17">
    <location>
        <begin position="580"/>
        <end position="675"/>
    </location>
</feature>
<dbReference type="FunFam" id="2.60.40.60:FF:000181">
    <property type="entry name" value="Predicted protein"/>
    <property type="match status" value="1"/>
</dbReference>
<dbReference type="FunFam" id="2.60.40.60:FF:000104">
    <property type="entry name" value="cadherin-23 isoform X1"/>
    <property type="match status" value="1"/>
</dbReference>
<feature type="domain" description="Cadherin" evidence="17">
    <location>
        <begin position="1187"/>
        <end position="1293"/>
    </location>
</feature>
<feature type="domain" description="Cadherin" evidence="17">
    <location>
        <begin position="675"/>
        <end position="779"/>
    </location>
</feature>
<sequence length="3572" mass="375598">MLIKTTMDTLSGRIVYILAVLLCLHRSCKGQNVPIFSNIPNTISVNENATVGSSIYRITANDSDNGDTLNYTLSASATFTIDSSTGDIELISALDYESSTKVYALTITAMDQTSRTATVTVTFSVADINDNAPTCSKTIIYASADENSPLGTSVYSLTCSDKDSSTNSNNVLVYSITPANNYFSVGSSSGVVTTTNTALDYETTTMETLIIEVSDSATAEAKLTTTVTIYVVVTPLNDNDPSWTSGNSFSINENAAIGSTLFTAVATDADKDVGGTLTYSLLSISETPSTSAVTGMFSIDSITGDVTTMKTLDRDGGVTGYIFKVQVTDGGTGSHIETSTVTVTVNGINDNAPYFLSTPYGVRSIQESNALAGSIVYQVSAADNDLGTTTTFAYSVSAVKSGSSFTSDWEFSTTTAGSLTFKNKYDLDVAGTSALTILELIVTDGGSPVLTGTTSLTISIVADNEYTPTIQSQTASPITIDEDTPVGTSVAKFTGQDSDIGAEGTLSYSIGVTNTGVCSSNPFAIDSSGEVTIKTALDRETCAGYVIQVVITDSGVSPKSVSGSLTVTINNVNDNQPSCSPLYETVHIQEPAAVNDVVTTIACTDADGDTLTYSALTNSATFTFTTNQMKLLTQVDYDSATQYYDVNVEVTDSVHVQTVKVRVIVDHKNEFDPTFATNPTFSVNENDISNPVVTTYTASDADYSPDNIVSYALQFAIATDENFFGIDTSSGKISLKAALDYEAKHVYALTVVATDGAGSKGTGTVTVSVLDVNDNAPTCPQYTYVKSVSENSSPQVIVNSLGCTDPDGTAITYALSISSGTSFSIISTDKVNLDSDLNYEATSSYTLTVKVTDAGTPVLTSTVIIYVDVINVNDGAPTFSPTTQTVSLDENVAVGTSVADVVATDPDGTDPTFGDLRYSILSGDPNSQFYIDVSSGHVSTRNTLDFELHQSYTLIIQAKERGGTNSATMTLTVSINDLNDEWPTCSFNTFTATVSEDKPIAYTVSTFLCTDKDASPSLTYTITSGDTSLFEMNANVLRLKAQLDYETTQSHDLVVTVSDTVAAHNVLITGTVVVGSVNEGAPVFQSTPYTTQVSEAQSVPNVIFTVTAHDSDSPLDVNGQVKYSFVATYSQFSIDQSSGQITLVKALDRETTPSYSLVVKAEDATNSVTATVTVTVDDSNDNTPTFTQSSYSASKPEPVSASTTFITVSATDADSSTNNYGVVAYALSGSSDFTINPSTGAITNVNSLAADSGTTTYVLYITAVDSGGLAGARTGSAVVTLTVTTVNGYDPVCSSPVDVTINENQFAIGDTIASQTITDADTGTDGEVIMSFETTQTKFGLLQHGMVGDIYLLQNLDFDSGDTIFHFNIKVLDKGSPAKSATCTMTVSVNDMNDNPPICTSIVNVQQAEGQTSIATLSCSDGDPNQVITYTIISTTPSTISPTVSTSGVVSVGTALNYETGSSYKILIKVEDNGSPIQSTTVTVNLQITDLNDNDPTLSGPFTFTVSESQTAGSTVLYTATASSNDGPTDTLTYWLSSTTYFSISPATGEITLNTNAPDYEVVGATYTMTLYVKDSANPTSRTASQALTVTITDVNDNIPVFSPSVYSTSIPEGTAVGTTIQTVTATDADGTATFNTVTYSIFSGGAGVFSVNSANGVITTAAAVDYETATSYSLVVKASDGTNTATVTCNIQITSVNEYDPSFSPSTVSLTVDENLAYGTTVTTVAAVDQDHGNDGVIVYSISTGPFMIDSSSGKVQVSGVLDRETTTSYTLTVLAIDKGSTPKTGSLTLTVSIADVNDNTPSCVPSNYAASIPESATGGETLVTLACTDADLDPSNLNNALTFAIATGDATLFTVDTSGVVKVNTGATFDRETTTSYTVTISVVDKATTGKLTTTATVSITVSDVNDNAPTFTTLLSPSVPENKAVGTTITTVVANDLDSGINKELVYAITSGNSAGKFFMDPAAGTITLLSSLDYETTTSYSLEITVRDKGSPSLSVSSTITVTVTDVNDKPPVCASTLYSATVDENSQGTSVVTVSCPDSETVGTVVYSITSGDTNSDFNINPATGDITTAASASINYETKQSYQLEVTASDGVNSAKTYVEVTVKDVNEAEPQFSPAGPYSLTVLESESIGFVVKTISATDADTFDTVKIYSIQGDITSRFMMDATSGVIKLQGLLDHETTSSYSLTLKVEDSGGKFSTTTLTINVGDMNDNSPVCQPTSAAVSVNEGATSVTLYTPSCSDLDTVATPTLRYSISSGSHASLDIDTATGALSLIGSFDYETITVHNVIIHVSDQGTPTAKTCTVSVVININPVNEFPPIFTSATYYASISESTALDTSIAQVTATDADIGLLQGTVRYYIVSGDAQQQFAIDQSTGKIKVVKALDREAISTYSLGVRAKDDDPGSANEKSADAVVQIDITDVNDCTPVFNPTLYTVDVLESANFGPAVILKTFTVKDDDIGANAAMTITITSGNTGNKFSISGTSLILSGQLDYETIKSYELVLTVTDGGTPSRNSAGRVLVNVLPANDMAPLMTVSTATTTIPESTSVGTLVYDADATDIDAGVDGQITYSIASGVTNNEFVIDSASGELYVGSLLDYDTTPNTYAIIIKATDGAGESDASTSTTSLSIILSDVNDNYPQFSLTMFIFSINENVAVGTTVGTVVVTDKDVGSNGAVTLSKVGGNGLNFFDIDATTGVVTTKTTIDYETFSVFYLTVKAQDGGTPSLTSTGLVKVTINNMNDNNPNIVPVEFAVIVPENAITGTTAMTYVATDKDTNIDVFSLSTANSFFLVNSATGEVTTKAALDRETTASFVLYIWVRDFGTSSDASIHTSTATLTVIVSDINDNSPLITGTYTPSIAEDSAINTLVMTIAATDADADQNSQLVYTITAGNTGSAFKIDSTGRVQVATALDRETKASYTLTILVSDKGTPPLTDQVNAVITITDVNDNTPVFSLSSYTFNINENSNVGTAIGTVVATDADSGANAALTYSFDSFTLGSSSHLAISGSTGAITVAVAALDREIAPTYTATVKVTDSGTPMSRTAYAQVTIYIDDLNDNAPVFSSALYNGSVNENSATTTSIMKVVATDLDNNANAAITYSINSVLLNGTSADTYLKIDSSTGVISPKTSINYETVQSFIFVVVATDGGTPALSATSTVTINVIDVNDNNPIFLPTFYNAEVAYSGQCQSVITTVTATDADTGSNGLISYSLQTAAYNYLFSMNAKSGELSLSVVADTYTRYSLDIQASDAGSPIKTAVTAAKVRVDTYVPNNQVVTFRLLIPRISFLNQSASFLTNLQTVVRNKYPSALVRLWCVQEYDGVSQLPPSGRRRLLAEQPVDAFVYVVKDNNSESSSNLNTAKSFLTQDEFLALVAANPQGDPGSNIQGSAWDYYRIVSVDPYYEKSQSWWDTDYGKIITAIACLLGLILLCLLIYFIVRCCCAGSKTYKPKTRVAEVEPVKPAPQKKMIDYAWQPQPPPDDGGQPYRKAFPPMLITDPMTPPRSAASRPITSSSTRSRGPRSLILTTNDDPAPPYSVNNRHFDGKAMDHITGKMYEYNTKTNERRWIE</sequence>
<dbReference type="SUPFAM" id="SSF49313">
    <property type="entry name" value="Cadherin-like"/>
    <property type="match status" value="31"/>
</dbReference>
<feature type="domain" description="Cadherin" evidence="17">
    <location>
        <begin position="136"/>
        <end position="243"/>
    </location>
</feature>
<dbReference type="RefSeq" id="XP_055881296.1">
    <property type="nucleotide sequence ID" value="XM_056025321.1"/>
</dbReference>
<evidence type="ECO:0000313" key="19">
    <source>
        <dbReference type="RefSeq" id="XP_055881294.1"/>
    </source>
</evidence>
<dbReference type="PANTHER" id="PTHR24025:SF23">
    <property type="entry name" value="NEURAL-CADHERIN"/>
    <property type="match status" value="1"/>
</dbReference>
<accession>A0A9W3A247</accession>
<evidence type="ECO:0000256" key="11">
    <source>
        <dbReference type="ARBA" id="ARBA00023157"/>
    </source>
</evidence>
<evidence type="ECO:0000256" key="5">
    <source>
        <dbReference type="ARBA" id="ARBA00022729"/>
    </source>
</evidence>
<feature type="domain" description="Cadherin" evidence="17">
    <location>
        <begin position="2960"/>
        <end position="3068"/>
    </location>
</feature>
<feature type="domain" description="Cadherin" evidence="17">
    <location>
        <begin position="3069"/>
        <end position="3178"/>
    </location>
</feature>
<feature type="domain" description="Cadherin" evidence="17">
    <location>
        <begin position="2019"/>
        <end position="2119"/>
    </location>
</feature>
<comment type="subcellular location">
    <subcellularLocation>
        <location evidence="1">Cell membrane</location>
        <location evidence="1">Sarcolemma</location>
    </subcellularLocation>
    <subcellularLocation>
        <location evidence="2">Membrane</location>
        <topology evidence="2">Single-pass membrane protein</topology>
    </subcellularLocation>
</comment>
<dbReference type="Gene3D" id="2.60.40.60">
    <property type="entry name" value="Cadherins"/>
    <property type="match status" value="31"/>
</dbReference>